<dbReference type="InterPro" id="IPR016167">
    <property type="entry name" value="FAD-bd_PCMH_sub1"/>
</dbReference>
<dbReference type="PANTHER" id="PTHR42659">
    <property type="entry name" value="XANTHINE DEHYDROGENASE SUBUNIT C-RELATED"/>
    <property type="match status" value="1"/>
</dbReference>
<dbReference type="SMART" id="SM01092">
    <property type="entry name" value="CO_deh_flav_C"/>
    <property type="match status" value="1"/>
</dbReference>
<dbReference type="InterPro" id="IPR016169">
    <property type="entry name" value="FAD-bd_PCMH_sub2"/>
</dbReference>
<dbReference type="InterPro" id="IPR051312">
    <property type="entry name" value="Diverse_Substr_Oxidored"/>
</dbReference>
<evidence type="ECO:0000259" key="3">
    <source>
        <dbReference type="PROSITE" id="PS51387"/>
    </source>
</evidence>
<comment type="caution">
    <text evidence="4">The sequence shown here is derived from an EMBL/GenBank/DDBJ whole genome shotgun (WGS) entry which is preliminary data.</text>
</comment>
<name>A0A8G2CIC9_ACIRU</name>
<dbReference type="Gene3D" id="3.30.465.10">
    <property type="match status" value="2"/>
</dbReference>
<proteinExistence type="predicted"/>
<dbReference type="Gene3D" id="3.30.43.10">
    <property type="entry name" value="Uridine Diphospho-n-acetylenolpyruvylglucosamine Reductase, domain 2"/>
    <property type="match status" value="1"/>
</dbReference>
<dbReference type="Gene3D" id="3.30.390.50">
    <property type="entry name" value="CO dehydrogenase flavoprotein, C-terminal domain"/>
    <property type="match status" value="1"/>
</dbReference>
<feature type="domain" description="FAD-binding PCMH-type" evidence="3">
    <location>
        <begin position="1"/>
        <end position="221"/>
    </location>
</feature>
<evidence type="ECO:0000313" key="5">
    <source>
        <dbReference type="Proteomes" id="UP000186308"/>
    </source>
</evidence>
<dbReference type="InterPro" id="IPR002346">
    <property type="entry name" value="Mopterin_DH_FAD-bd"/>
</dbReference>
<dbReference type="Pfam" id="PF00941">
    <property type="entry name" value="FAD_binding_5"/>
    <property type="match status" value="1"/>
</dbReference>
<dbReference type="EMBL" id="FTNE01000003">
    <property type="protein sequence ID" value="SIQ26459.1"/>
    <property type="molecule type" value="Genomic_DNA"/>
</dbReference>
<accession>A0A8G2CIC9</accession>
<dbReference type="InterPro" id="IPR016166">
    <property type="entry name" value="FAD-bd_PCMH"/>
</dbReference>
<dbReference type="SUPFAM" id="SSF55447">
    <property type="entry name" value="CO dehydrogenase flavoprotein C-terminal domain-like"/>
    <property type="match status" value="1"/>
</dbReference>
<dbReference type="GO" id="GO:0071949">
    <property type="term" value="F:FAD binding"/>
    <property type="evidence" value="ECO:0007669"/>
    <property type="project" value="InterPro"/>
</dbReference>
<organism evidence="4 5">
    <name type="scientific">Acidiphilium rubrum</name>
    <dbReference type="NCBI Taxonomy" id="526"/>
    <lineage>
        <taxon>Bacteria</taxon>
        <taxon>Pseudomonadati</taxon>
        <taxon>Pseudomonadota</taxon>
        <taxon>Alphaproteobacteria</taxon>
        <taxon>Acetobacterales</taxon>
        <taxon>Acidocellaceae</taxon>
        <taxon>Acidiphilium</taxon>
    </lineage>
</organism>
<dbReference type="SUPFAM" id="SSF56176">
    <property type="entry name" value="FAD-binding/transporter-associated domain-like"/>
    <property type="match status" value="1"/>
</dbReference>
<dbReference type="GO" id="GO:0016491">
    <property type="term" value="F:oxidoreductase activity"/>
    <property type="evidence" value="ECO:0007669"/>
    <property type="project" value="InterPro"/>
</dbReference>
<dbReference type="Pfam" id="PF03450">
    <property type="entry name" value="CO_deh_flav_C"/>
    <property type="match status" value="1"/>
</dbReference>
<dbReference type="InterPro" id="IPR036318">
    <property type="entry name" value="FAD-bd_PCMH-like_sf"/>
</dbReference>
<evidence type="ECO:0000313" key="4">
    <source>
        <dbReference type="EMBL" id="SIQ26459.1"/>
    </source>
</evidence>
<dbReference type="PANTHER" id="PTHR42659:SF9">
    <property type="entry name" value="XANTHINE DEHYDROGENASE FAD-BINDING SUBUNIT XDHB-RELATED"/>
    <property type="match status" value="1"/>
</dbReference>
<dbReference type="OrthoDB" id="9814706at2"/>
<keyword evidence="2" id="KW-0274">FAD</keyword>
<dbReference type="InterPro" id="IPR036683">
    <property type="entry name" value="CO_DH_flav_C_dom_sf"/>
</dbReference>
<sequence length="327" mass="34410">MRPFLYSRATSLEQAMSEAAQSHAAIMAGGTTLVDLMRGDLTGAEHVIDIGHLPGLAKVELDGPVLRFGALARMADVAELPFLKQNYPALVESLQLAASQQIRNAATLGGNLLQRTRCVYFRDGVSDCNKRVPGSGCTALDGEDREMALFGASDRCVATYPGDWGTALAAFDTSIEISSAAGTKTVKFADFHVAYGDDPARESILQPGEIVTAILVQATPAGRHSTYVKVRDRQSYAYAVTSAAVALELDGDRVTAARVSLGGVASKPWRAPAAEAALVGQVLNQAVALEAGRAAFADAKALRHNGFKIDLGARTVARAAMVAKGKH</sequence>
<reference evidence="4 5" key="1">
    <citation type="submission" date="2017-01" db="EMBL/GenBank/DDBJ databases">
        <authorList>
            <person name="Varghese N."/>
            <person name="Submissions S."/>
        </authorList>
    </citation>
    <scope>NUCLEOTIDE SEQUENCE [LARGE SCALE GENOMIC DNA]</scope>
    <source>
        <strain evidence="4 5">ATCC 35905</strain>
    </source>
</reference>
<protein>
    <submittedName>
        <fullName evidence="4">Xanthine dehydrogenase YagS FAD-binding subunit</fullName>
    </submittedName>
</protein>
<keyword evidence="1" id="KW-0285">Flavoprotein</keyword>
<keyword evidence="5" id="KW-1185">Reference proteome</keyword>
<dbReference type="AlphaFoldDB" id="A0A8G2CIC9"/>
<dbReference type="RefSeq" id="WP_029311535.1">
    <property type="nucleotide sequence ID" value="NZ_FTNE01000003.1"/>
</dbReference>
<gene>
    <name evidence="4" type="ORF">SAMN05421828_1037</name>
</gene>
<dbReference type="Proteomes" id="UP000186308">
    <property type="component" value="Unassembled WGS sequence"/>
</dbReference>
<dbReference type="InterPro" id="IPR005107">
    <property type="entry name" value="CO_DH_flav_C"/>
</dbReference>
<evidence type="ECO:0000256" key="1">
    <source>
        <dbReference type="ARBA" id="ARBA00022630"/>
    </source>
</evidence>
<evidence type="ECO:0000256" key="2">
    <source>
        <dbReference type="ARBA" id="ARBA00022827"/>
    </source>
</evidence>
<dbReference type="PROSITE" id="PS51387">
    <property type="entry name" value="FAD_PCMH"/>
    <property type="match status" value="1"/>
</dbReference>